<dbReference type="GO" id="GO:0005524">
    <property type="term" value="F:ATP binding"/>
    <property type="evidence" value="ECO:0007669"/>
    <property type="project" value="UniProtKB-UniRule"/>
</dbReference>
<evidence type="ECO:0000256" key="5">
    <source>
        <dbReference type="ARBA" id="ARBA00022840"/>
    </source>
</evidence>
<name>A0A7S2AVY1_9STRA</name>
<feature type="domain" description="UBC core" evidence="8">
    <location>
        <begin position="14"/>
        <end position="175"/>
    </location>
</feature>
<dbReference type="Gene3D" id="3.10.110.10">
    <property type="entry name" value="Ubiquitin Conjugating Enzyme"/>
    <property type="match status" value="1"/>
</dbReference>
<evidence type="ECO:0000256" key="7">
    <source>
        <dbReference type="RuleBase" id="RU362109"/>
    </source>
</evidence>
<organism evidence="9">
    <name type="scientific">Florenciella parvula</name>
    <dbReference type="NCBI Taxonomy" id="236787"/>
    <lineage>
        <taxon>Eukaryota</taxon>
        <taxon>Sar</taxon>
        <taxon>Stramenopiles</taxon>
        <taxon>Ochrophyta</taxon>
        <taxon>Dictyochophyceae</taxon>
        <taxon>Florenciellales</taxon>
        <taxon>Florenciella</taxon>
    </lineage>
</organism>
<protein>
    <recommendedName>
        <fullName evidence="1">E2 ubiquitin-conjugating enzyme</fullName>
        <ecNumber evidence="1">2.3.2.23</ecNumber>
    </recommendedName>
</protein>
<dbReference type="AlphaFoldDB" id="A0A7S2AVY1"/>
<dbReference type="PROSITE" id="PS00183">
    <property type="entry name" value="UBC_1"/>
    <property type="match status" value="1"/>
</dbReference>
<dbReference type="EMBL" id="HBGT01000207">
    <property type="protein sequence ID" value="CAD9379220.1"/>
    <property type="molecule type" value="Transcribed_RNA"/>
</dbReference>
<gene>
    <name evidence="9" type="ORF">FPAR1323_LOCUS121</name>
</gene>
<reference evidence="9" key="1">
    <citation type="submission" date="2021-01" db="EMBL/GenBank/DDBJ databases">
        <authorList>
            <person name="Corre E."/>
            <person name="Pelletier E."/>
            <person name="Niang G."/>
            <person name="Scheremetjew M."/>
            <person name="Finn R."/>
            <person name="Kale V."/>
            <person name="Holt S."/>
            <person name="Cochrane G."/>
            <person name="Meng A."/>
            <person name="Brown T."/>
            <person name="Cohen L."/>
        </authorList>
    </citation>
    <scope>NUCLEOTIDE SEQUENCE</scope>
    <source>
        <strain evidence="9">RCC1693</strain>
    </source>
</reference>
<dbReference type="SMART" id="SM00212">
    <property type="entry name" value="UBCc"/>
    <property type="match status" value="1"/>
</dbReference>
<evidence type="ECO:0000259" key="8">
    <source>
        <dbReference type="PROSITE" id="PS50127"/>
    </source>
</evidence>
<dbReference type="EC" id="2.3.2.23" evidence="1"/>
<evidence type="ECO:0000256" key="1">
    <source>
        <dbReference type="ARBA" id="ARBA00012486"/>
    </source>
</evidence>
<dbReference type="CDD" id="cd23795">
    <property type="entry name" value="UBCc_UBE2G1"/>
    <property type="match status" value="1"/>
</dbReference>
<comment type="similarity">
    <text evidence="7">Belongs to the ubiquitin-conjugating enzyme family.</text>
</comment>
<dbReference type="InterPro" id="IPR016135">
    <property type="entry name" value="UBQ-conjugating_enzyme/RWD"/>
</dbReference>
<evidence type="ECO:0000256" key="2">
    <source>
        <dbReference type="ARBA" id="ARBA00022679"/>
    </source>
</evidence>
<proteinExistence type="inferred from homology"/>
<dbReference type="FunFam" id="3.10.110.10:FF:000025">
    <property type="entry name" value="ubiquitin-conjugating enzyme E2 7"/>
    <property type="match status" value="1"/>
</dbReference>
<evidence type="ECO:0000256" key="6">
    <source>
        <dbReference type="PROSITE-ProRule" id="PRU10133"/>
    </source>
</evidence>
<keyword evidence="2" id="KW-0808">Transferase</keyword>
<evidence type="ECO:0000313" key="9">
    <source>
        <dbReference type="EMBL" id="CAD9379220.1"/>
    </source>
</evidence>
<keyword evidence="4 7" id="KW-0833">Ubl conjugation pathway</keyword>
<dbReference type="GO" id="GO:0061631">
    <property type="term" value="F:ubiquitin conjugating enzyme activity"/>
    <property type="evidence" value="ECO:0007669"/>
    <property type="project" value="UniProtKB-EC"/>
</dbReference>
<accession>A0A7S2AVY1</accession>
<sequence>MAAASSSSVAGDQYCIELLRRQLADLNRNPPDGVSVGLVDDDNIMIWEIMLIGPSETMYEGGFFKATLEFPPDFPNMPPEMRFVSEMWHPNVYADGRVCISILHPPGEDKYNAQETAEERWRPILGVEQIILSVMSMLGDPNDESPANIDAAVMLREDRPAFKKKVRQCVRKSEEDM</sequence>
<keyword evidence="3 7" id="KW-0547">Nucleotide-binding</keyword>
<feature type="active site" description="Glycyl thioester intermediate" evidence="6">
    <location>
        <position position="99"/>
    </location>
</feature>
<evidence type="ECO:0000256" key="3">
    <source>
        <dbReference type="ARBA" id="ARBA00022741"/>
    </source>
</evidence>
<dbReference type="PROSITE" id="PS50127">
    <property type="entry name" value="UBC_2"/>
    <property type="match status" value="1"/>
</dbReference>
<dbReference type="InterPro" id="IPR000608">
    <property type="entry name" value="UBC"/>
</dbReference>
<dbReference type="InterPro" id="IPR050113">
    <property type="entry name" value="Ub_conjugating_enzyme"/>
</dbReference>
<dbReference type="Pfam" id="PF00179">
    <property type="entry name" value="UQ_con"/>
    <property type="match status" value="1"/>
</dbReference>
<evidence type="ECO:0000256" key="4">
    <source>
        <dbReference type="ARBA" id="ARBA00022786"/>
    </source>
</evidence>
<dbReference type="SUPFAM" id="SSF54495">
    <property type="entry name" value="UBC-like"/>
    <property type="match status" value="1"/>
</dbReference>
<keyword evidence="5 7" id="KW-0067">ATP-binding</keyword>
<dbReference type="InterPro" id="IPR023313">
    <property type="entry name" value="UBQ-conjugating_AS"/>
</dbReference>
<dbReference type="PANTHER" id="PTHR24067">
    <property type="entry name" value="UBIQUITIN-CONJUGATING ENZYME E2"/>
    <property type="match status" value="1"/>
</dbReference>